<organism evidence="1 2">
    <name type="scientific">Janibacter limosus</name>
    <dbReference type="NCBI Taxonomy" id="53458"/>
    <lineage>
        <taxon>Bacteria</taxon>
        <taxon>Bacillati</taxon>
        <taxon>Actinomycetota</taxon>
        <taxon>Actinomycetes</taxon>
        <taxon>Micrococcales</taxon>
        <taxon>Intrasporangiaceae</taxon>
        <taxon>Janibacter</taxon>
    </lineage>
</organism>
<protein>
    <submittedName>
        <fullName evidence="1">Uncharacterized protein</fullName>
    </submittedName>
</protein>
<proteinExistence type="predicted"/>
<evidence type="ECO:0000313" key="1">
    <source>
        <dbReference type="EMBL" id="UUZ43650.1"/>
    </source>
</evidence>
<accession>A0AC61U0X5</accession>
<gene>
    <name evidence="1" type="ORF">LP422_12085</name>
</gene>
<dbReference type="Proteomes" id="UP001059663">
    <property type="component" value="Chromosome"/>
</dbReference>
<evidence type="ECO:0000313" key="2">
    <source>
        <dbReference type="Proteomes" id="UP001059663"/>
    </source>
</evidence>
<reference evidence="1" key="1">
    <citation type="submission" date="2021-11" db="EMBL/GenBank/DDBJ databases">
        <title>Study of the species diversity of bacterial strains isolated from a unique natural object - Shulgan-Tash cave (Bashkiria).</title>
        <authorList>
            <person name="Sazanova A.L."/>
            <person name="Chirak E.R."/>
            <person name="Safronova V.I."/>
        </authorList>
    </citation>
    <scope>NUCLEOTIDE SEQUENCE</scope>
    <source>
        <strain evidence="1">P1</strain>
    </source>
</reference>
<name>A0AC61U0X5_9MICO</name>
<sequence length="51" mass="5587">MPVADQHGTTKMVRSCTEGPVFRGDRVRWEAFDDGLCRVPADAVGAPKEAR</sequence>
<dbReference type="EMBL" id="CP087977">
    <property type="protein sequence ID" value="UUZ43650.1"/>
    <property type="molecule type" value="Genomic_DNA"/>
</dbReference>